<dbReference type="STRING" id="1882483.A0A317XY04"/>
<dbReference type="PANTHER" id="PTHR44163">
    <property type="entry name" value="U3 SMALL NUCLEOLAR RNA-ASSOCIATED PROTEIN 4 HOMOLOG"/>
    <property type="match status" value="1"/>
</dbReference>
<dbReference type="GO" id="GO:0000462">
    <property type="term" value="P:maturation of SSU-rRNA from tricistronic rRNA transcript (SSU-rRNA, 5.8S rRNA, LSU-rRNA)"/>
    <property type="evidence" value="ECO:0007669"/>
    <property type="project" value="InterPro"/>
</dbReference>
<dbReference type="GO" id="GO:0034455">
    <property type="term" value="C:t-UTP complex"/>
    <property type="evidence" value="ECO:0007669"/>
    <property type="project" value="TreeGrafter"/>
</dbReference>
<dbReference type="InterPro" id="IPR036322">
    <property type="entry name" value="WD40_repeat_dom_sf"/>
</dbReference>
<feature type="region of interest" description="Disordered" evidence="1">
    <location>
        <begin position="736"/>
        <end position="781"/>
    </location>
</feature>
<dbReference type="InterPro" id="IPR001680">
    <property type="entry name" value="WD40_rpt"/>
</dbReference>
<dbReference type="GO" id="GO:0032040">
    <property type="term" value="C:small-subunit processome"/>
    <property type="evidence" value="ECO:0007669"/>
    <property type="project" value="TreeGrafter"/>
</dbReference>
<evidence type="ECO:0000313" key="3">
    <source>
        <dbReference type="Proteomes" id="UP000246740"/>
    </source>
</evidence>
<dbReference type="SMART" id="SM00320">
    <property type="entry name" value="WD40"/>
    <property type="match status" value="4"/>
</dbReference>
<feature type="region of interest" description="Disordered" evidence="1">
    <location>
        <begin position="152"/>
        <end position="181"/>
    </location>
</feature>
<dbReference type="GO" id="GO:0030686">
    <property type="term" value="C:90S preribosome"/>
    <property type="evidence" value="ECO:0007669"/>
    <property type="project" value="InterPro"/>
</dbReference>
<dbReference type="SUPFAM" id="SSF50978">
    <property type="entry name" value="WD40 repeat-like"/>
    <property type="match status" value="1"/>
</dbReference>
<name>A0A317XY04_9BASI</name>
<evidence type="ECO:0000256" key="1">
    <source>
        <dbReference type="SAM" id="MobiDB-lite"/>
    </source>
</evidence>
<dbReference type="Proteomes" id="UP000246740">
    <property type="component" value="Unassembled WGS sequence"/>
</dbReference>
<feature type="compositionally biased region" description="Acidic residues" evidence="1">
    <location>
        <begin position="281"/>
        <end position="307"/>
    </location>
</feature>
<feature type="compositionally biased region" description="Polar residues" evidence="1">
    <location>
        <begin position="761"/>
        <end position="772"/>
    </location>
</feature>
<dbReference type="InParanoid" id="A0A317XY04"/>
<accession>A0A317XY04</accession>
<dbReference type="SUPFAM" id="SSF50998">
    <property type="entry name" value="Quinoprotein alcohol dehydrogenase-like"/>
    <property type="match status" value="1"/>
</dbReference>
<dbReference type="InterPro" id="IPR011047">
    <property type="entry name" value="Quinoprotein_ADH-like_sf"/>
</dbReference>
<organism evidence="2 3">
    <name type="scientific">Testicularia cyperi</name>
    <dbReference type="NCBI Taxonomy" id="1882483"/>
    <lineage>
        <taxon>Eukaryota</taxon>
        <taxon>Fungi</taxon>
        <taxon>Dikarya</taxon>
        <taxon>Basidiomycota</taxon>
        <taxon>Ustilaginomycotina</taxon>
        <taxon>Ustilaginomycetes</taxon>
        <taxon>Ustilaginales</taxon>
        <taxon>Anthracoideaceae</taxon>
        <taxon>Testicularia</taxon>
    </lineage>
</organism>
<dbReference type="Pfam" id="PF00400">
    <property type="entry name" value="WD40"/>
    <property type="match status" value="2"/>
</dbReference>
<dbReference type="Gene3D" id="2.130.10.10">
    <property type="entry name" value="YVTN repeat-like/Quinoprotein amine dehydrogenase"/>
    <property type="match status" value="3"/>
</dbReference>
<feature type="region of interest" description="Disordered" evidence="1">
    <location>
        <begin position="268"/>
        <end position="308"/>
    </location>
</feature>
<sequence>MAAVDMPIYEAEDSAASGSNQSLPVHRLRFVDWSPSTVTALSVSPTTSGATRGILAIGRQNGNIDLCTWVGPRPAQTFEFSDRSFRSDAAGWVVHTTLPGHINSKIEQLCFANPPAENDGGVHKLRLFSISGGSVVTEHFIPIQLAKLGARSSTDSDQDAAPSSRPGNLSALFGKKSSSDVDTHYPGEIRTLPSLGGAIWSMAASATAKYLAIGCEDGQVRIIDLENDRFEHLASTSGQERMIVPRFAKAKGRIISLCWGPPIKVSDAKATKPKTKSSSGDGDDSDDSDSESGSDSDSDSDDDDDQETSQWYESFLVGGLGVSSAVVWDPTNGNVASKLSLQKNRSESTIVWSVATFPDGTIATGDSTGRVTFFDPRTRTAISGATFRAHASASDVLALVVGPDGRTLYSAGVDQKVAEYTKVDTSNGRGQWVHIASRRLHAHDIRALALDPPYSPMASARARIEERRESALERLPILISGGVDFNLILTPASSPSSVTLAQTATSLSAVPKSRTKSTLASLTADEQKQAAINPISSNPLTTFADTTQRRVPFVPTASRSGLVGGGCVAALCPNKGWIVLRREQSIGVWDLGSKDALLEAARASQAGEPMEQPQWYKLLEMQVRVDSNLVAVTVSADGRYLAYSDLYETKLFELKERTLARGLREVEPKKVKSFGRVFGGDERIAPSASALRFSPDSGRLVVCSLTGAYVHVVELPSESNDDSCRLLRSFGHHRRQISSVSTEQQRQIAGRSGGANGSNGQTATGESSGNARQSDRVERTTSTVIQHAEISSDGAWLSTISSDLQHHVFSLDSLTFGRTLPSPHSLPSGSVFHPSTSAQFSSMLTLVFSDNKVEFWDVDSGKELVEISDANVDDTASSTDTTPRKKGSAGQRRPTNDSAKSQLVSHLSQMKRQIQMRLGSVRDFAISAVWLGASSQNIQDQTLLVYGATWICTARIAQLATMDAAYRDEEGDVNMNGLAPTQRSDRPEESTSTSIRIRTTFKYQPILMLAPLTVSDSSEHLVIVERPYFELASTLPPAFFRGARYGS</sequence>
<dbReference type="FunCoup" id="A0A317XY04">
    <property type="interactions" value="464"/>
</dbReference>
<dbReference type="EMBL" id="KZ819188">
    <property type="protein sequence ID" value="PWZ02788.1"/>
    <property type="molecule type" value="Genomic_DNA"/>
</dbReference>
<dbReference type="GO" id="GO:0003723">
    <property type="term" value="F:RNA binding"/>
    <property type="evidence" value="ECO:0007669"/>
    <property type="project" value="TreeGrafter"/>
</dbReference>
<feature type="compositionally biased region" description="Polar residues" evidence="1">
    <location>
        <begin position="896"/>
        <end position="906"/>
    </location>
</feature>
<proteinExistence type="predicted"/>
<feature type="compositionally biased region" description="Polar residues" evidence="1">
    <location>
        <begin position="737"/>
        <end position="747"/>
    </location>
</feature>
<gene>
    <name evidence="2" type="ORF">BCV70DRAFT_197046</name>
</gene>
<evidence type="ECO:0000313" key="2">
    <source>
        <dbReference type="EMBL" id="PWZ02788.1"/>
    </source>
</evidence>
<dbReference type="InterPro" id="IPR015943">
    <property type="entry name" value="WD40/YVTN_repeat-like_dom_sf"/>
</dbReference>
<dbReference type="AlphaFoldDB" id="A0A317XY04"/>
<feature type="region of interest" description="Disordered" evidence="1">
    <location>
        <begin position="873"/>
        <end position="906"/>
    </location>
</feature>
<dbReference type="InterPro" id="IPR046351">
    <property type="entry name" value="UTP4"/>
</dbReference>
<protein>
    <submittedName>
        <fullName evidence="2">WD40 repeat-like protein</fullName>
    </submittedName>
</protein>
<reference evidence="2 3" key="1">
    <citation type="journal article" date="2018" name="Mol. Biol. Evol.">
        <title>Broad Genomic Sampling Reveals a Smut Pathogenic Ancestry of the Fungal Clade Ustilaginomycotina.</title>
        <authorList>
            <person name="Kijpornyongpan T."/>
            <person name="Mondo S.J."/>
            <person name="Barry K."/>
            <person name="Sandor L."/>
            <person name="Lee J."/>
            <person name="Lipzen A."/>
            <person name="Pangilinan J."/>
            <person name="LaButti K."/>
            <person name="Hainaut M."/>
            <person name="Henrissat B."/>
            <person name="Grigoriev I.V."/>
            <person name="Spatafora J.W."/>
            <person name="Aime M.C."/>
        </authorList>
    </citation>
    <scope>NUCLEOTIDE SEQUENCE [LARGE SCALE GENOMIC DNA]</scope>
    <source>
        <strain evidence="2 3">MCA 3645</strain>
    </source>
</reference>
<dbReference type="OrthoDB" id="8883818at2759"/>
<dbReference type="PANTHER" id="PTHR44163:SF1">
    <property type="entry name" value="U3 SMALL NUCLEOLAR RNA-ASSOCIATED PROTEIN 4 HOMOLOG"/>
    <property type="match status" value="1"/>
</dbReference>
<keyword evidence="3" id="KW-1185">Reference proteome</keyword>